<comment type="caution">
    <text evidence="2">The sequence shown here is derived from an EMBL/GenBank/DDBJ whole genome shotgun (WGS) entry which is preliminary data.</text>
</comment>
<protein>
    <submittedName>
        <fullName evidence="2">BIR-domain-containing protein</fullName>
    </submittedName>
</protein>
<feature type="compositionally biased region" description="Low complexity" evidence="1">
    <location>
        <begin position="273"/>
        <end position="282"/>
    </location>
</feature>
<gene>
    <name evidence="4" type="ORF">E3Q02_00833</name>
    <name evidence="3" type="ORF">E3Q17_00780</name>
    <name evidence="2" type="ORF">E3Q22_01206</name>
</gene>
<name>A0A4T0MDU2_9BASI</name>
<dbReference type="EMBL" id="SPRW01000006">
    <property type="protein sequence ID" value="TIC69410.1"/>
    <property type="molecule type" value="Genomic_DNA"/>
</dbReference>
<dbReference type="PANTHER" id="PTHR10044:SF139">
    <property type="entry name" value="DEATH-ASSOCIATED INHIBITOR OF APOPTOSIS 2"/>
    <property type="match status" value="1"/>
</dbReference>
<evidence type="ECO:0000256" key="1">
    <source>
        <dbReference type="SAM" id="MobiDB-lite"/>
    </source>
</evidence>
<dbReference type="Pfam" id="PF00653">
    <property type="entry name" value="BIR"/>
    <property type="match status" value="2"/>
</dbReference>
<evidence type="ECO:0000313" key="3">
    <source>
        <dbReference type="EMBL" id="TIC03983.1"/>
    </source>
</evidence>
<dbReference type="EMBL" id="SPRH01000005">
    <property type="protein sequence ID" value="TIC03983.1"/>
    <property type="molecule type" value="Genomic_DNA"/>
</dbReference>
<evidence type="ECO:0000313" key="6">
    <source>
        <dbReference type="Proteomes" id="UP000309601"/>
    </source>
</evidence>
<organism evidence="2 7">
    <name type="scientific">Wallemia mellicola</name>
    <dbReference type="NCBI Taxonomy" id="1708541"/>
    <lineage>
        <taxon>Eukaryota</taxon>
        <taxon>Fungi</taxon>
        <taxon>Dikarya</taxon>
        <taxon>Basidiomycota</taxon>
        <taxon>Wallemiomycotina</taxon>
        <taxon>Wallemiomycetes</taxon>
        <taxon>Wallemiales</taxon>
        <taxon>Wallemiaceae</taxon>
        <taxon>Wallemia</taxon>
    </lineage>
</organism>
<dbReference type="InterPro" id="IPR050784">
    <property type="entry name" value="IAP"/>
</dbReference>
<reference evidence="5 6" key="1">
    <citation type="submission" date="2019-03" db="EMBL/GenBank/DDBJ databases">
        <title>Sequencing 25 genomes of Wallemia mellicola.</title>
        <authorList>
            <person name="Gostincar C."/>
        </authorList>
    </citation>
    <scope>NUCLEOTIDE SEQUENCE [LARGE SCALE GENOMIC DNA]</scope>
    <source>
        <strain evidence="3 5">EXF-1262</strain>
        <strain evidence="4 6">EXF-1274</strain>
        <strain evidence="2 7">EXF-6152</strain>
    </source>
</reference>
<dbReference type="EMBL" id="SPRC01000009">
    <property type="protein sequence ID" value="TIB81303.1"/>
    <property type="molecule type" value="Genomic_DNA"/>
</dbReference>
<dbReference type="GO" id="GO:0005634">
    <property type="term" value="C:nucleus"/>
    <property type="evidence" value="ECO:0007669"/>
    <property type="project" value="TreeGrafter"/>
</dbReference>
<sequence>MEIYTKRLKSYNKTYHRNVAHLDVEALSKAGFYAMESKSDKVQCAYCDLKLSDWKEDDNASGLHLEFSPQCPYARVVCGIALDESIWGTEHGGKNRTEYYDDEPTQAGRVPRSRPMIDARKSTFVKCVRPLSVSVHKLALAGFYYAPTEDAFDNCECACCEINLSEWQKGDDPTEEHRNRSPNCSFFHAKVVKGTCPHKKVQNTQKDTTKKTATQKKGKSISRTASMTTDNGENEIVVPKRVTRTRSQSKQPEEIAPPVKEATTRRKTSRTVSQQKKAPPKSSKLEDLEESPKKSLPPTPKEENPTNNLSPLPELSNSNGIKSSRQLLNQFNKSPSRLKEVTNSDENSDRSLTLAEFIRKCVTDESNKMRQLGDSQIQKFESKAKLGEDELRAKLSQARL</sequence>
<dbReference type="GO" id="GO:0051726">
    <property type="term" value="P:regulation of cell cycle"/>
    <property type="evidence" value="ECO:0007669"/>
    <property type="project" value="TreeGrafter"/>
</dbReference>
<dbReference type="PANTHER" id="PTHR10044">
    <property type="entry name" value="INHIBITOR OF APOPTOSIS"/>
    <property type="match status" value="1"/>
</dbReference>
<dbReference type="InterPro" id="IPR018247">
    <property type="entry name" value="EF_Hand_1_Ca_BS"/>
</dbReference>
<evidence type="ECO:0000313" key="4">
    <source>
        <dbReference type="EMBL" id="TIC69410.1"/>
    </source>
</evidence>
<accession>A0A4T0MDU2</accession>
<evidence type="ECO:0000313" key="5">
    <source>
        <dbReference type="Proteomes" id="UP000307169"/>
    </source>
</evidence>
<dbReference type="SUPFAM" id="SSF57924">
    <property type="entry name" value="Inhibitor of apoptosis (IAP) repeat"/>
    <property type="match status" value="2"/>
</dbReference>
<feature type="compositionally biased region" description="Polar residues" evidence="1">
    <location>
        <begin position="221"/>
        <end position="231"/>
    </location>
</feature>
<evidence type="ECO:0000313" key="2">
    <source>
        <dbReference type="EMBL" id="TIB81303.1"/>
    </source>
</evidence>
<dbReference type="InterPro" id="IPR001370">
    <property type="entry name" value="BIR_rpt"/>
</dbReference>
<feature type="compositionally biased region" description="Basic and acidic residues" evidence="1">
    <location>
        <begin position="283"/>
        <end position="293"/>
    </location>
</feature>
<dbReference type="GO" id="GO:0005737">
    <property type="term" value="C:cytoplasm"/>
    <property type="evidence" value="ECO:0007669"/>
    <property type="project" value="TreeGrafter"/>
</dbReference>
<evidence type="ECO:0000313" key="7">
    <source>
        <dbReference type="Proteomes" id="UP000310685"/>
    </source>
</evidence>
<dbReference type="SMART" id="SM00238">
    <property type="entry name" value="BIR"/>
    <property type="match status" value="2"/>
</dbReference>
<dbReference type="PROSITE" id="PS00018">
    <property type="entry name" value="EF_HAND_1"/>
    <property type="match status" value="1"/>
</dbReference>
<dbReference type="Proteomes" id="UP000310685">
    <property type="component" value="Unassembled WGS sequence"/>
</dbReference>
<dbReference type="PROSITE" id="PS50143">
    <property type="entry name" value="BIR_REPEAT_2"/>
    <property type="match status" value="2"/>
</dbReference>
<dbReference type="OMA" id="SEHETRM"/>
<dbReference type="CDD" id="cd00022">
    <property type="entry name" value="BIR"/>
    <property type="match status" value="2"/>
</dbReference>
<dbReference type="AlphaFoldDB" id="A0A4T0MDU2"/>
<dbReference type="Proteomes" id="UP000309601">
    <property type="component" value="Unassembled WGS sequence"/>
</dbReference>
<feature type="region of interest" description="Disordered" evidence="1">
    <location>
        <begin position="197"/>
        <end position="320"/>
    </location>
</feature>
<dbReference type="Proteomes" id="UP000307169">
    <property type="component" value="Unassembled WGS sequence"/>
</dbReference>
<dbReference type="Gene3D" id="1.10.1170.10">
    <property type="entry name" value="Inhibitor Of Apoptosis Protein (2mihbC-IAP-1), Chain A"/>
    <property type="match status" value="2"/>
</dbReference>
<proteinExistence type="predicted"/>